<reference evidence="1" key="1">
    <citation type="submission" date="2013-12" db="EMBL/GenBank/DDBJ databases">
        <title>A Varibaculum cambriense genome reconstructed from a premature infant gut community with otherwise low bacterial novelty that shifts toward anaerobic metabolism during the third week of life.</title>
        <authorList>
            <person name="Brown C.T."/>
            <person name="Sharon I."/>
            <person name="Thomas B.C."/>
            <person name="Castelle C.J."/>
            <person name="Morowitz M.J."/>
            <person name="Banfield J.F."/>
        </authorList>
    </citation>
    <scope>NUCLEOTIDE SEQUENCE</scope>
</reference>
<gene>
    <name evidence="1" type="ORF">Q604_UNBC15331G0001</name>
</gene>
<organism evidence="1">
    <name type="scientific">human gut metagenome</name>
    <dbReference type="NCBI Taxonomy" id="408170"/>
    <lineage>
        <taxon>unclassified sequences</taxon>
        <taxon>metagenomes</taxon>
        <taxon>organismal metagenomes</taxon>
    </lineage>
</organism>
<evidence type="ECO:0000313" key="1">
    <source>
        <dbReference type="EMBL" id="ETJ30150.1"/>
    </source>
</evidence>
<protein>
    <submittedName>
        <fullName evidence="1">Uncharacterized protein</fullName>
    </submittedName>
</protein>
<sequence>GASCGGEVLVAEHVDSPGGAAEPVADADCGDEVGTGVEGGFGDRAGGAGRVGVFDADAGAVGGEVDGMQRSHTNTYLQ</sequence>
<name>W1XL12_9ZZZZ</name>
<feature type="non-terminal residue" evidence="1">
    <location>
        <position position="1"/>
    </location>
</feature>
<feature type="non-terminal residue" evidence="1">
    <location>
        <position position="78"/>
    </location>
</feature>
<dbReference type="AlphaFoldDB" id="W1XL12"/>
<dbReference type="EMBL" id="AZMM01015331">
    <property type="protein sequence ID" value="ETJ30150.1"/>
    <property type="molecule type" value="Genomic_DNA"/>
</dbReference>
<accession>W1XL12</accession>
<comment type="caution">
    <text evidence="1">The sequence shown here is derived from an EMBL/GenBank/DDBJ whole genome shotgun (WGS) entry which is preliminary data.</text>
</comment>
<proteinExistence type="predicted"/>